<dbReference type="PRINTS" id="PR00396">
    <property type="entry name" value="SHIGARICIN"/>
</dbReference>
<proteinExistence type="inferred from homology"/>
<dbReference type="InterPro" id="IPR036041">
    <property type="entry name" value="Ribosome-inact_prot_sf"/>
</dbReference>
<keyword evidence="1" id="KW-0800">Toxin</keyword>
<protein>
    <recommendedName>
        <fullName evidence="2">DUF6598 domain-containing protein</fullName>
    </recommendedName>
</protein>
<name>A0ABC8VJN9_9POAL</name>
<accession>A0ABC8VJN9</accession>
<reference evidence="3 4" key="2">
    <citation type="submission" date="2024-10" db="EMBL/GenBank/DDBJ databases">
        <authorList>
            <person name="Ryan C."/>
        </authorList>
    </citation>
    <scope>NUCLEOTIDE SEQUENCE [LARGE SCALE GENOMIC DNA]</scope>
</reference>
<comment type="catalytic activity">
    <reaction evidence="1">
        <text>Endohydrolysis of the N-glycosidic bond at one specific adenosine on the 28S rRNA.</text>
        <dbReference type="EC" id="3.2.2.22"/>
    </reaction>
</comment>
<gene>
    <name evidence="3" type="ORF">URODEC1_LOCUS4144</name>
</gene>
<dbReference type="InterPro" id="IPR017989">
    <property type="entry name" value="Ribosome_inactivat_1/2"/>
</dbReference>
<dbReference type="AlphaFoldDB" id="A0ABC8VJN9"/>
<organism evidence="3 4">
    <name type="scientific">Urochloa decumbens</name>
    <dbReference type="NCBI Taxonomy" id="240449"/>
    <lineage>
        <taxon>Eukaryota</taxon>
        <taxon>Viridiplantae</taxon>
        <taxon>Streptophyta</taxon>
        <taxon>Embryophyta</taxon>
        <taxon>Tracheophyta</taxon>
        <taxon>Spermatophyta</taxon>
        <taxon>Magnoliopsida</taxon>
        <taxon>Liliopsida</taxon>
        <taxon>Poales</taxon>
        <taxon>Poaceae</taxon>
        <taxon>PACMAD clade</taxon>
        <taxon>Panicoideae</taxon>
        <taxon>Panicodae</taxon>
        <taxon>Paniceae</taxon>
        <taxon>Melinidinae</taxon>
        <taxon>Urochloa</taxon>
    </lineage>
</organism>
<keyword evidence="1" id="KW-0652">Protein synthesis inhibitor</keyword>
<dbReference type="Pfam" id="PF00161">
    <property type="entry name" value="RIP"/>
    <property type="match status" value="1"/>
</dbReference>
<dbReference type="GO" id="GO:0030598">
    <property type="term" value="F:rRNA N-glycosylase activity"/>
    <property type="evidence" value="ECO:0007669"/>
    <property type="project" value="UniProtKB-EC"/>
</dbReference>
<feature type="domain" description="DUF6598" evidence="2">
    <location>
        <begin position="265"/>
        <end position="517"/>
    </location>
</feature>
<dbReference type="GO" id="GO:0090729">
    <property type="term" value="F:toxin activity"/>
    <property type="evidence" value="ECO:0007669"/>
    <property type="project" value="UniProtKB-KW"/>
</dbReference>
<evidence type="ECO:0000313" key="3">
    <source>
        <dbReference type="EMBL" id="CAL4892140.1"/>
    </source>
</evidence>
<comment type="similarity">
    <text evidence="1">Belongs to the ribosome-inactivating protein family.</text>
</comment>
<evidence type="ECO:0000259" key="2">
    <source>
        <dbReference type="Pfam" id="PF20241"/>
    </source>
</evidence>
<dbReference type="Proteomes" id="UP001497457">
    <property type="component" value="Chromosome 10rd"/>
</dbReference>
<dbReference type="SUPFAM" id="SSF56371">
    <property type="entry name" value="Ribosome inactivating proteins (RIP)"/>
    <property type="match status" value="1"/>
</dbReference>
<dbReference type="PANTHER" id="PTHR33453">
    <property type="match status" value="1"/>
</dbReference>
<sequence>MPSFNVTSSDAQRFRKFIDELRQTLRVPDQPYVMQRAARLPPQEDNPTTMDITLRANSNEVVLRLRTDNLYVVGFRNARSVWYEFPHGNNRDPMIPDSTVLPFDGSYVRGLSPLNERQEILGRPAVIQAIDVLANYYGGSSQASAALRTLIVNLVESIRLNTIADRVDREMRNPSGSRADRQLTTADIGLIRDWGDVSTALRIAANNTDRSLGSGFNPFQNFIAIGINNAFQAAMALGMVLITRRPIVRRFKRAVSDDDGLGLTLVEILGVLIKNIDNEDPGDLYGRVSITDCFGTVVLFNRNKGKTQSVGPGGWADLTWPRRGVSAADDFFIDVNLMDHDSFPDLSPDDEVARGQLLWNSRDTLAGEYDAVQRKEVTGEYGSVEVHYVVLTDAVVATVRVVMTDGDGENYPDVYGTITAATRLATGETLQYKLFQKARGEDVPVKKGTAIPLRRNVISAALSSELRVYADLWDADRFPDLSPDDQIALGSVDFSPRLAGCDSREIKGPYGRVTVQVTWSV</sequence>
<dbReference type="Gene3D" id="3.40.420.10">
    <property type="entry name" value="Ricin (A subunit), domain 1"/>
    <property type="match status" value="1"/>
</dbReference>
<keyword evidence="1" id="KW-0378">Hydrolase</keyword>
<dbReference type="Pfam" id="PF20241">
    <property type="entry name" value="DUF6598"/>
    <property type="match status" value="1"/>
</dbReference>
<evidence type="ECO:0000256" key="1">
    <source>
        <dbReference type="RuleBase" id="RU004915"/>
    </source>
</evidence>
<reference evidence="4" key="1">
    <citation type="submission" date="2024-06" db="EMBL/GenBank/DDBJ databases">
        <authorList>
            <person name="Ryan C."/>
        </authorList>
    </citation>
    <scope>NUCLEOTIDE SEQUENCE [LARGE SCALE GENOMIC DNA]</scope>
</reference>
<keyword evidence="1" id="KW-0611">Plant defense</keyword>
<dbReference type="InterPro" id="IPR046533">
    <property type="entry name" value="DUF6598"/>
</dbReference>
<dbReference type="InterPro" id="IPR001574">
    <property type="entry name" value="Ribosome_inactivat_prot"/>
</dbReference>
<evidence type="ECO:0000313" key="4">
    <source>
        <dbReference type="Proteomes" id="UP001497457"/>
    </source>
</evidence>
<dbReference type="GO" id="GO:0017148">
    <property type="term" value="P:negative regulation of translation"/>
    <property type="evidence" value="ECO:0007669"/>
    <property type="project" value="UniProtKB-KW"/>
</dbReference>
<dbReference type="InterPro" id="IPR016138">
    <property type="entry name" value="Ribosome_inactivat_prot_sub1"/>
</dbReference>
<dbReference type="EMBL" id="OZ075120">
    <property type="protein sequence ID" value="CAL4892140.1"/>
    <property type="molecule type" value="Genomic_DNA"/>
</dbReference>
<dbReference type="GO" id="GO:0006952">
    <property type="term" value="P:defense response"/>
    <property type="evidence" value="ECO:0007669"/>
    <property type="project" value="UniProtKB-KW"/>
</dbReference>
<dbReference type="PANTHER" id="PTHR33453:SF38">
    <property type="entry name" value="DUF6598 DOMAIN-CONTAINING PROTEIN"/>
    <property type="match status" value="1"/>
</dbReference>
<keyword evidence="4" id="KW-1185">Reference proteome</keyword>